<dbReference type="InterPro" id="IPR016181">
    <property type="entry name" value="Acyl_CoA_acyltransferase"/>
</dbReference>
<dbReference type="PROSITE" id="PS51186">
    <property type="entry name" value="GNAT"/>
    <property type="match status" value="1"/>
</dbReference>
<dbReference type="GO" id="GO:0016747">
    <property type="term" value="F:acyltransferase activity, transferring groups other than amino-acyl groups"/>
    <property type="evidence" value="ECO:0007669"/>
    <property type="project" value="InterPro"/>
</dbReference>
<evidence type="ECO:0000259" key="1">
    <source>
        <dbReference type="PROSITE" id="PS51186"/>
    </source>
</evidence>
<organism evidence="2 3">
    <name type="scientific">Haliangium ochraceum (strain DSM 14365 / JCM 11303 / SMP-2)</name>
    <dbReference type="NCBI Taxonomy" id="502025"/>
    <lineage>
        <taxon>Bacteria</taxon>
        <taxon>Pseudomonadati</taxon>
        <taxon>Myxococcota</taxon>
        <taxon>Polyangia</taxon>
        <taxon>Haliangiales</taxon>
        <taxon>Kofleriaceae</taxon>
        <taxon>Haliangium</taxon>
    </lineage>
</organism>
<dbReference type="OrthoDB" id="3389160at2"/>
<reference evidence="2 3" key="1">
    <citation type="journal article" date="2010" name="Stand. Genomic Sci.">
        <title>Complete genome sequence of Haliangium ochraceum type strain (SMP-2).</title>
        <authorList>
            <consortium name="US DOE Joint Genome Institute (JGI-PGF)"/>
            <person name="Ivanova N."/>
            <person name="Daum C."/>
            <person name="Lang E."/>
            <person name="Abt B."/>
            <person name="Kopitz M."/>
            <person name="Saunders E."/>
            <person name="Lapidus A."/>
            <person name="Lucas S."/>
            <person name="Glavina Del Rio T."/>
            <person name="Nolan M."/>
            <person name="Tice H."/>
            <person name="Copeland A."/>
            <person name="Cheng J.F."/>
            <person name="Chen F."/>
            <person name="Bruce D."/>
            <person name="Goodwin L."/>
            <person name="Pitluck S."/>
            <person name="Mavromatis K."/>
            <person name="Pati A."/>
            <person name="Mikhailova N."/>
            <person name="Chen A."/>
            <person name="Palaniappan K."/>
            <person name="Land M."/>
            <person name="Hauser L."/>
            <person name="Chang Y.J."/>
            <person name="Jeffries C.D."/>
            <person name="Detter J.C."/>
            <person name="Brettin T."/>
            <person name="Rohde M."/>
            <person name="Goker M."/>
            <person name="Bristow J."/>
            <person name="Markowitz V."/>
            <person name="Eisen J.A."/>
            <person name="Hugenholtz P."/>
            <person name="Kyrpides N.C."/>
            <person name="Klenk H.P."/>
        </authorList>
    </citation>
    <scope>NUCLEOTIDE SEQUENCE [LARGE SCALE GENOMIC DNA]</scope>
    <source>
        <strain evidence="3">DSM 14365 / CIP 107738 / JCM 11303 / AJ 13395 / SMP-2</strain>
    </source>
</reference>
<dbReference type="Proteomes" id="UP000001880">
    <property type="component" value="Chromosome"/>
</dbReference>
<dbReference type="KEGG" id="hoh:Hoch_6174"/>
<keyword evidence="3" id="KW-1185">Reference proteome</keyword>
<dbReference type="eggNOG" id="COG0456">
    <property type="taxonomic scope" value="Bacteria"/>
</dbReference>
<name>D0LLF3_HALO1</name>
<dbReference type="Pfam" id="PF00583">
    <property type="entry name" value="Acetyltransf_1"/>
    <property type="match status" value="1"/>
</dbReference>
<dbReference type="AlphaFoldDB" id="D0LLF3"/>
<dbReference type="RefSeq" id="WP_012831241.1">
    <property type="nucleotide sequence ID" value="NC_013440.1"/>
</dbReference>
<dbReference type="InterPro" id="IPR000182">
    <property type="entry name" value="GNAT_dom"/>
</dbReference>
<evidence type="ECO:0000313" key="3">
    <source>
        <dbReference type="Proteomes" id="UP000001880"/>
    </source>
</evidence>
<gene>
    <name evidence="2" type="ordered locus">Hoch_6174</name>
</gene>
<feature type="domain" description="N-acetyltransferase" evidence="1">
    <location>
        <begin position="32"/>
        <end position="181"/>
    </location>
</feature>
<dbReference type="Gene3D" id="3.40.630.30">
    <property type="match status" value="1"/>
</dbReference>
<accession>D0LLF3</accession>
<dbReference type="HOGENOM" id="CLU_109258_0_0_7"/>
<proteinExistence type="predicted"/>
<protein>
    <recommendedName>
        <fullName evidence="1">N-acetyltransferase domain-containing protein</fullName>
    </recommendedName>
</protein>
<dbReference type="EMBL" id="CP001804">
    <property type="protein sequence ID" value="ACY18649.1"/>
    <property type="molecule type" value="Genomic_DNA"/>
</dbReference>
<dbReference type="SUPFAM" id="SSF55729">
    <property type="entry name" value="Acyl-CoA N-acyltransferases (Nat)"/>
    <property type="match status" value="1"/>
</dbReference>
<evidence type="ECO:0000313" key="2">
    <source>
        <dbReference type="EMBL" id="ACY18649.1"/>
    </source>
</evidence>
<sequence length="192" mass="21060">MGNTNTASPTQAADWSWTDALDESQKTEIALLLNRVLEVDDTVGFPGPIPHERALTVATELDEAIRTGRSHLLVAKQGERFVGQCVLIPSASPNNRHVGWVVRSMIDPSMRLNGLVRRALPPLVERCDALGIEVLCIDVRVGTPAETIWRHVGFQPIGILPDYSRVNGKSSDGLYMYQRVADLKQQCPPPAA</sequence>